<accession>A5BZ34</accession>
<reference evidence="1" key="1">
    <citation type="journal article" date="2007" name="PLoS ONE">
        <title>The first genome sequence of an elite grapevine cultivar (Pinot noir Vitis vinifera L.): coping with a highly heterozygous genome.</title>
        <authorList>
            <person name="Velasco R."/>
            <person name="Zharkikh A."/>
            <person name="Troggio M."/>
            <person name="Cartwright D.A."/>
            <person name="Cestaro A."/>
            <person name="Pruss D."/>
            <person name="Pindo M."/>
            <person name="FitzGerald L.M."/>
            <person name="Vezzulli S."/>
            <person name="Reid J."/>
            <person name="Malacarne G."/>
            <person name="Iliev D."/>
            <person name="Coppola G."/>
            <person name="Wardell B."/>
            <person name="Micheletti D."/>
            <person name="Macalma T."/>
            <person name="Facci M."/>
            <person name="Mitchell J.T."/>
            <person name="Perazzolli M."/>
            <person name="Eldredge G."/>
            <person name="Gatto P."/>
            <person name="Oyzerski R."/>
            <person name="Moretto M."/>
            <person name="Gutin N."/>
            <person name="Stefanini M."/>
            <person name="Chen Y."/>
            <person name="Segala C."/>
            <person name="Davenport C."/>
            <person name="Dematte L."/>
            <person name="Mraz A."/>
            <person name="Battilana J."/>
            <person name="Stormo K."/>
            <person name="Costa F."/>
            <person name="Tao Q."/>
            <person name="Si-Ammour A."/>
            <person name="Harkins T."/>
            <person name="Lackey A."/>
            <person name="Perbost C."/>
            <person name="Taillon B."/>
            <person name="Stella A."/>
            <person name="Solovyev V."/>
            <person name="Fawcett J.A."/>
            <person name="Sterck L."/>
            <person name="Vandepoele K."/>
            <person name="Grando S.M."/>
            <person name="Toppo S."/>
            <person name="Moser C."/>
            <person name="Lanchbury J."/>
            <person name="Bogden R."/>
            <person name="Skolnick M."/>
            <person name="Sgaramella V."/>
            <person name="Bhatnagar S.K."/>
            <person name="Fontana P."/>
            <person name="Gutin A."/>
            <person name="Van de Peer Y."/>
            <person name="Salamini F."/>
            <person name="Viola R."/>
        </authorList>
    </citation>
    <scope>NUCLEOTIDE SEQUENCE</scope>
</reference>
<proteinExistence type="predicted"/>
<protein>
    <submittedName>
        <fullName evidence="1">Uncharacterized protein</fullName>
    </submittedName>
</protein>
<gene>
    <name evidence="1" type="ORF">VITISV_037888</name>
</gene>
<evidence type="ECO:0000313" key="1">
    <source>
        <dbReference type="EMBL" id="CAN64030.1"/>
    </source>
</evidence>
<name>A5BZ34_VITVI</name>
<dbReference type="AlphaFoldDB" id="A5BZ34"/>
<organism evidence="1">
    <name type="scientific">Vitis vinifera</name>
    <name type="common">Grape</name>
    <dbReference type="NCBI Taxonomy" id="29760"/>
    <lineage>
        <taxon>Eukaryota</taxon>
        <taxon>Viridiplantae</taxon>
        <taxon>Streptophyta</taxon>
        <taxon>Embryophyta</taxon>
        <taxon>Tracheophyta</taxon>
        <taxon>Spermatophyta</taxon>
        <taxon>Magnoliopsida</taxon>
        <taxon>eudicotyledons</taxon>
        <taxon>Gunneridae</taxon>
        <taxon>Pentapetalae</taxon>
        <taxon>rosids</taxon>
        <taxon>Vitales</taxon>
        <taxon>Vitaceae</taxon>
        <taxon>Viteae</taxon>
        <taxon>Vitis</taxon>
    </lineage>
</organism>
<sequence length="204" mass="23253">MSRLRINLDKSELIPMGRVENVGELAQEFDCKISALPSSYSGLPLSAHFKDVTVWDVGVLQWKGRPFGDKLFVGSMGRKRESGILVKRGKSLGLVYQKPSREKEGQWATIWLFLWGMGGELDFGSTAGVATILCAPLCPPYLMYPYLRKFGWKMVATIQEREVGIPVSLSSSMIRRWLTWRVSFRDCKEEGHVEMLRIRWYGQS</sequence>
<dbReference type="EMBL" id="AM476427">
    <property type="protein sequence ID" value="CAN64030.1"/>
    <property type="molecule type" value="Genomic_DNA"/>
</dbReference>